<comment type="caution">
    <text evidence="2">The sequence shown here is derived from an EMBL/GenBank/DDBJ whole genome shotgun (WGS) entry which is preliminary data.</text>
</comment>
<protein>
    <submittedName>
        <fullName evidence="2">Putative WRKY transcription factor 19</fullName>
    </submittedName>
</protein>
<name>A0A4V4NBR3_9PEZI</name>
<reference evidence="2 3" key="1">
    <citation type="journal article" date="2019" name="Genome Biol. Evol.">
        <title>Genomic Plasticity Mediated by Transposable Elements in the Plant Pathogenic Fungus Colletotrichum higginsianum.</title>
        <authorList>
            <person name="Tsushima A."/>
            <person name="Gan P."/>
            <person name="Kumakura N."/>
            <person name="Narusaka M."/>
            <person name="Takano Y."/>
            <person name="Narusaka Y."/>
            <person name="Shirasu K."/>
        </authorList>
    </citation>
    <scope>NUCLEOTIDE SEQUENCE [LARGE SCALE GENOMIC DNA]</scope>
    <source>
        <strain evidence="2 3">MAFF305635-RFP</strain>
    </source>
</reference>
<sequence>MSKRYYMSPQELDNLCRYTTPMGRCPKNRVTLKKGDDRYESRFCSLHCCRRVEGNSACKNLRATNKGFCHHHLLCTGSINDQRCTNYVKSNDPKDFRFCSQYHNCLEPGCANERNHPNGLDYKYCPGHRCDHIDCPNRKADPSPFCASHTCASPACLARCPGASGDPNDPSRYCDRHSMCATAGCRRFAHLDEQGVPSRHCGVHFCRFEGGCDAEKAPGTEDVCAAHVCEEAGCIRSRTNRTERSRYCKNHECDVRDCWNRNWLGDFCPRHQCARLGCELKGEFEHYCARHRACASPGCDRFRVVDGENVKEMCEEHLQSRCRRPDCDAPVVDGTSLCVDHICSHRACNNERHQFSEHCADHKCAVAGCPQLRVRMALSQTMLMLGVHLPLSPYCRAHACGEEGCSERSAENAGGFCRSHAKCGRPGCAEGLVDSSSGFCRAHARCRRLGCLDGPIDNSDFCRAHARCRRPGCHDASVENSDFCRNHARCRRSGCPERSDPRAPDPTRCAQHNVEDFEDIMPRVLWRPRNLALGYEPPRSFASLHAYDGYDDHGVREGHDPRGGRGGHGNRGGRDGRDGRSGRHDLGGWGLNAAL</sequence>
<accession>A0A4V4NBR3</accession>
<proteinExistence type="predicted"/>
<feature type="region of interest" description="Disordered" evidence="1">
    <location>
        <begin position="552"/>
        <end position="595"/>
    </location>
</feature>
<gene>
    <name evidence="2" type="ORF">CH35J_007135</name>
</gene>
<organism evidence="2 3">
    <name type="scientific">Colletotrichum higginsianum</name>
    <dbReference type="NCBI Taxonomy" id="80884"/>
    <lineage>
        <taxon>Eukaryota</taxon>
        <taxon>Fungi</taxon>
        <taxon>Dikarya</taxon>
        <taxon>Ascomycota</taxon>
        <taxon>Pezizomycotina</taxon>
        <taxon>Sordariomycetes</taxon>
        <taxon>Hypocreomycetidae</taxon>
        <taxon>Glomerellales</taxon>
        <taxon>Glomerellaceae</taxon>
        <taxon>Colletotrichum</taxon>
        <taxon>Colletotrichum destructivum species complex</taxon>
    </lineage>
</organism>
<dbReference type="OrthoDB" id="4819569at2759"/>
<dbReference type="Proteomes" id="UP000305883">
    <property type="component" value="Unassembled WGS sequence"/>
</dbReference>
<feature type="compositionally biased region" description="Basic and acidic residues" evidence="1">
    <location>
        <begin position="552"/>
        <end position="563"/>
    </location>
</feature>
<evidence type="ECO:0000256" key="1">
    <source>
        <dbReference type="SAM" id="MobiDB-lite"/>
    </source>
</evidence>
<evidence type="ECO:0000313" key="3">
    <source>
        <dbReference type="Proteomes" id="UP000305883"/>
    </source>
</evidence>
<evidence type="ECO:0000313" key="2">
    <source>
        <dbReference type="EMBL" id="TIC97063.1"/>
    </source>
</evidence>
<dbReference type="AlphaFoldDB" id="A0A4V4NBR3"/>
<dbReference type="EMBL" id="MWPZ01000005">
    <property type="protein sequence ID" value="TIC97063.1"/>
    <property type="molecule type" value="Genomic_DNA"/>
</dbReference>
<feature type="compositionally biased region" description="Basic and acidic residues" evidence="1">
    <location>
        <begin position="572"/>
        <end position="586"/>
    </location>
</feature>